<dbReference type="RefSeq" id="XP_001879309.1">
    <property type="nucleotide sequence ID" value="XM_001879274.1"/>
</dbReference>
<dbReference type="GeneID" id="6075195"/>
<dbReference type="InParanoid" id="B0D6C6"/>
<feature type="transmembrane region" description="Helical" evidence="2">
    <location>
        <begin position="257"/>
        <end position="279"/>
    </location>
</feature>
<reference evidence="4 5" key="1">
    <citation type="journal article" date="2008" name="Nature">
        <title>The genome of Laccaria bicolor provides insights into mycorrhizal symbiosis.</title>
        <authorList>
            <person name="Martin F."/>
            <person name="Aerts A."/>
            <person name="Ahren D."/>
            <person name="Brun A."/>
            <person name="Danchin E.G.J."/>
            <person name="Duchaussoy F."/>
            <person name="Gibon J."/>
            <person name="Kohler A."/>
            <person name="Lindquist E."/>
            <person name="Pereda V."/>
            <person name="Salamov A."/>
            <person name="Shapiro H.J."/>
            <person name="Wuyts J."/>
            <person name="Blaudez D."/>
            <person name="Buee M."/>
            <person name="Brokstein P."/>
            <person name="Canbaeck B."/>
            <person name="Cohen D."/>
            <person name="Courty P.E."/>
            <person name="Coutinho P.M."/>
            <person name="Delaruelle C."/>
            <person name="Detter J.C."/>
            <person name="Deveau A."/>
            <person name="DiFazio S."/>
            <person name="Duplessis S."/>
            <person name="Fraissinet-Tachet L."/>
            <person name="Lucic E."/>
            <person name="Frey-Klett P."/>
            <person name="Fourrey C."/>
            <person name="Feussner I."/>
            <person name="Gay G."/>
            <person name="Grimwood J."/>
            <person name="Hoegger P.J."/>
            <person name="Jain P."/>
            <person name="Kilaru S."/>
            <person name="Labbe J."/>
            <person name="Lin Y.C."/>
            <person name="Legue V."/>
            <person name="Le Tacon F."/>
            <person name="Marmeisse R."/>
            <person name="Melayah D."/>
            <person name="Montanini B."/>
            <person name="Muratet M."/>
            <person name="Nehls U."/>
            <person name="Niculita-Hirzel H."/>
            <person name="Oudot-Le Secq M.P."/>
            <person name="Peter M."/>
            <person name="Quesneville H."/>
            <person name="Rajashekar B."/>
            <person name="Reich M."/>
            <person name="Rouhier N."/>
            <person name="Schmutz J."/>
            <person name="Yin T."/>
            <person name="Chalot M."/>
            <person name="Henrissat B."/>
            <person name="Kuees U."/>
            <person name="Lucas S."/>
            <person name="Van de Peer Y."/>
            <person name="Podila G.K."/>
            <person name="Polle A."/>
            <person name="Pukkila P.J."/>
            <person name="Richardson P.M."/>
            <person name="Rouze P."/>
            <person name="Sanders I.R."/>
            <person name="Stajich J.E."/>
            <person name="Tunlid A."/>
            <person name="Tuskan G."/>
            <person name="Grigoriev I.V."/>
        </authorList>
    </citation>
    <scope>NUCLEOTIDE SEQUENCE [LARGE SCALE GENOMIC DNA]</scope>
    <source>
        <strain evidence="5">S238N-H82 / ATCC MYA-4686</strain>
    </source>
</reference>
<evidence type="ECO:0000313" key="4">
    <source>
        <dbReference type="EMBL" id="EDR09924.1"/>
    </source>
</evidence>
<feature type="transmembrane region" description="Helical" evidence="2">
    <location>
        <begin position="208"/>
        <end position="227"/>
    </location>
</feature>
<dbReference type="KEGG" id="lbc:LACBIDRAFT_318273"/>
<dbReference type="AlphaFoldDB" id="B0D6C6"/>
<gene>
    <name evidence="4" type="ORF">LACBIDRAFT_318273</name>
</gene>
<dbReference type="InterPro" id="IPR045338">
    <property type="entry name" value="DUF6535"/>
</dbReference>
<proteinExistence type="predicted"/>
<keyword evidence="2" id="KW-0472">Membrane</keyword>
<feature type="domain" description="DUF6535" evidence="3">
    <location>
        <begin position="108"/>
        <end position="288"/>
    </location>
</feature>
<organism evidence="5">
    <name type="scientific">Laccaria bicolor (strain S238N-H82 / ATCC MYA-4686)</name>
    <name type="common">Bicoloured deceiver</name>
    <name type="synonym">Laccaria laccata var. bicolor</name>
    <dbReference type="NCBI Taxonomy" id="486041"/>
    <lineage>
        <taxon>Eukaryota</taxon>
        <taxon>Fungi</taxon>
        <taxon>Dikarya</taxon>
        <taxon>Basidiomycota</taxon>
        <taxon>Agaricomycotina</taxon>
        <taxon>Agaricomycetes</taxon>
        <taxon>Agaricomycetidae</taxon>
        <taxon>Agaricales</taxon>
        <taxon>Agaricineae</taxon>
        <taxon>Hydnangiaceae</taxon>
        <taxon>Laccaria</taxon>
    </lineage>
</organism>
<feature type="transmembrane region" description="Helical" evidence="2">
    <location>
        <begin position="285"/>
        <end position="317"/>
    </location>
</feature>
<keyword evidence="2" id="KW-1133">Transmembrane helix</keyword>
<dbReference type="OrthoDB" id="3219854at2759"/>
<keyword evidence="2" id="KW-0812">Transmembrane</keyword>
<evidence type="ECO:0000259" key="3">
    <source>
        <dbReference type="Pfam" id="PF20153"/>
    </source>
</evidence>
<sequence>MESDSTLHVQDDQDFTLGEFPPVAHYRNVGSGLGTEKSCASPPSDHDPSLRKSQHLSPEELNRQLRHVFRRSHSFNENDLKGEEGKRWTSGDRHFHYQLPNFGDPSQACHEATQRIDKGMCDAWRDEIDKLLVLAGLFSAVVTAFSIESYKWLQPNPQDMSEQLLAQMSQMSAHLNNLVNQSKAKYPPILTVPIPRTISASVIRINCLWFLSLSLALSTALIGILCIQWMREYQRDAHLGNMDSFSLRQMRYEGLEAWYIPTIMAALPLFLQLGLLLFLMGLLDFLWSLNCIVATILTVLVGSVLLLVFATTIIPGWQFIFRRTLLVPQCPYKSPQSWAFYKLLALLMRGLTFVIDKTVRLNRVVLSGFVGRLIRKFRRVPGDRAVKSLHIYDWTAYDLRWLRERDAYVSSGYAEEVETDSLNGLQELWRNLPFGPRAAQVKFSILQSLLHRMRTAPIWKRVSTLSKLEEPGLRKSSFLCLILELQKHPYAERHPHFSGRVPNFNLTPIAEDVMLIASLQYTPRLDEPNVALVCRNLAIEARIRILNALDDRYICGDPLSLTSCFGSIISAFRPEEQFEVSDEILTQLLHLCSAKKFFRLKSAEWFGADDTHCVSTYSSLHLLTNAVYHLASRPLSNPGSHAALFAVCEQLEQWMGKLAFRDSQDLEELLDFAGGIIWAFAGVSPHAIKNWKTCDGFDTVHSLMRTISDLLELAMSGEHIHLPSTLELLHLRPDVESSVGLSQDPRKVLSGVQSLITTKFELDKSGYKRINPLQAEEEVSVAS</sequence>
<evidence type="ECO:0000256" key="2">
    <source>
        <dbReference type="SAM" id="Phobius"/>
    </source>
</evidence>
<protein>
    <submittedName>
        <fullName evidence="4">Predicted protein</fullName>
    </submittedName>
</protein>
<evidence type="ECO:0000313" key="5">
    <source>
        <dbReference type="Proteomes" id="UP000001194"/>
    </source>
</evidence>
<dbReference type="EMBL" id="DS547098">
    <property type="protein sequence ID" value="EDR09924.1"/>
    <property type="molecule type" value="Genomic_DNA"/>
</dbReference>
<dbReference type="Pfam" id="PF20153">
    <property type="entry name" value="DUF6535"/>
    <property type="match status" value="1"/>
</dbReference>
<keyword evidence="5" id="KW-1185">Reference proteome</keyword>
<evidence type="ECO:0000256" key="1">
    <source>
        <dbReference type="SAM" id="MobiDB-lite"/>
    </source>
</evidence>
<name>B0D6C6_LACBS</name>
<feature type="region of interest" description="Disordered" evidence="1">
    <location>
        <begin position="1"/>
        <end position="57"/>
    </location>
</feature>
<dbReference type="Proteomes" id="UP000001194">
    <property type="component" value="Unassembled WGS sequence"/>
</dbReference>
<accession>B0D6C6</accession>
<dbReference type="HOGENOM" id="CLU_357896_0_0_1"/>